<dbReference type="Proteomes" id="UP001165960">
    <property type="component" value="Unassembled WGS sequence"/>
</dbReference>
<sequence>MTDSYNPRKRPKTKPDDNEVVADILRKFLSRGEYPFPEEEIRRALGFNEKSLQVTTANILQKNIPKVNSSVELVVDLTGSDSLEMEKQNGKVETLQVGSKNKRARKKKNNHQDETADIVSTVPVVDLTGSDMLEITQYDEDIESHKDKIVCGLRKTLPPYLLKYWHNRYNLFSRYNEGCLIDEEGWFSVTPELVARQIATRMACDVIIDAFCGVGGNSIQFAHTCKKVIAIDNNPTRLAFAKHNAKVYGVGHKIDFILGDFFETIPSLKADAIFLSPPWGGPAYNTVPTFDIHTMMPFSGVRLFKLCASITPNIGYFLPRNTDYNQLACLATPIGNCEVEEAYSSHKFIAITAYYGKIVS</sequence>
<reference evidence="1" key="1">
    <citation type="submission" date="2022-04" db="EMBL/GenBank/DDBJ databases">
        <title>Genome of the entomopathogenic fungus Entomophthora muscae.</title>
        <authorList>
            <person name="Elya C."/>
            <person name="Lovett B.R."/>
            <person name="Lee E."/>
            <person name="Macias A.M."/>
            <person name="Hajek A.E."/>
            <person name="De Bivort B.L."/>
            <person name="Kasson M.T."/>
            <person name="De Fine Licht H.H."/>
            <person name="Stajich J.E."/>
        </authorList>
    </citation>
    <scope>NUCLEOTIDE SEQUENCE</scope>
    <source>
        <strain evidence="1">Berkeley</strain>
    </source>
</reference>
<organism evidence="1 2">
    <name type="scientific">Entomophthora muscae</name>
    <dbReference type="NCBI Taxonomy" id="34485"/>
    <lineage>
        <taxon>Eukaryota</taxon>
        <taxon>Fungi</taxon>
        <taxon>Fungi incertae sedis</taxon>
        <taxon>Zoopagomycota</taxon>
        <taxon>Entomophthoromycotina</taxon>
        <taxon>Entomophthoromycetes</taxon>
        <taxon>Entomophthorales</taxon>
        <taxon>Entomophthoraceae</taxon>
        <taxon>Entomophthora</taxon>
    </lineage>
</organism>
<evidence type="ECO:0000313" key="1">
    <source>
        <dbReference type="EMBL" id="KAJ9049886.1"/>
    </source>
</evidence>
<comment type="caution">
    <text evidence="1">The sequence shown here is derived from an EMBL/GenBank/DDBJ whole genome shotgun (WGS) entry which is preliminary data.</text>
</comment>
<proteinExistence type="predicted"/>
<accession>A0ACC2RIM9</accession>
<name>A0ACC2RIM9_9FUNG</name>
<dbReference type="EMBL" id="QTSX02007191">
    <property type="protein sequence ID" value="KAJ9049886.1"/>
    <property type="molecule type" value="Genomic_DNA"/>
</dbReference>
<keyword evidence="2" id="KW-1185">Reference proteome</keyword>
<gene>
    <name evidence="1" type="primary">tgs1</name>
    <name evidence="1" type="ORF">DSO57_1019928</name>
</gene>
<evidence type="ECO:0000313" key="2">
    <source>
        <dbReference type="Proteomes" id="UP001165960"/>
    </source>
</evidence>
<protein>
    <submittedName>
        <fullName evidence="1">Diacylglycerol O-acyltransferase tgs1</fullName>
    </submittedName>
</protein>